<comment type="similarity">
    <text evidence="6">Belongs to the NAD synthetase family.</text>
</comment>
<evidence type="ECO:0000256" key="2">
    <source>
        <dbReference type="ARBA" id="ARBA00022598"/>
    </source>
</evidence>
<dbReference type="Gene3D" id="3.40.50.620">
    <property type="entry name" value="HUPs"/>
    <property type="match status" value="1"/>
</dbReference>
<gene>
    <name evidence="9" type="ORF">OP10G_4254</name>
</gene>
<evidence type="ECO:0000256" key="1">
    <source>
        <dbReference type="ARBA" id="ARBA00004790"/>
    </source>
</evidence>
<dbReference type="GO" id="GO:0005524">
    <property type="term" value="F:ATP binding"/>
    <property type="evidence" value="ECO:0007669"/>
    <property type="project" value="UniProtKB-KW"/>
</dbReference>
<dbReference type="NCBIfam" id="NF010587">
    <property type="entry name" value="PRK13980.1"/>
    <property type="match status" value="1"/>
</dbReference>
<dbReference type="PANTHER" id="PTHR23090">
    <property type="entry name" value="NH 3 /GLUTAMINE-DEPENDENT NAD + SYNTHETASE"/>
    <property type="match status" value="1"/>
</dbReference>
<sequence length="287" mass="31913">MPFPVTRALGFDPTSDDPLKINAPLVAEWLVRFLRDECIRRRNIRKAVLGLSGGVDSAVVAYLAARAFGAENVYAYRMPYKISSQESLDHAQLVVDDLGINVRTIQITEMVDGYIGGFEPEISPARLGNVCARSRMIVIFDQSAKVGGLPIGTGNKSERLFGYYTWHADDSPPINPIGDLFKTQVWQLATALGVPSEIIDKPASADLIKGQTDESDFGITYAKADRILHYMTQGFSRAKLIEVGFPPEDVELVWKRVDNTHWKRRLPTVAMTSSTAIGEYYLRPVDF</sequence>
<evidence type="ECO:0000256" key="4">
    <source>
        <dbReference type="ARBA" id="ARBA00022840"/>
    </source>
</evidence>
<dbReference type="FunFam" id="3.40.50.620:FF:000106">
    <property type="entry name" value="Glutamine-dependent NAD(+) synthetase"/>
    <property type="match status" value="1"/>
</dbReference>
<reference evidence="9 10" key="1">
    <citation type="journal article" date="2014" name="PLoS ONE">
        <title>The first complete genome sequence of the class fimbriimonadia in the phylum armatimonadetes.</title>
        <authorList>
            <person name="Hu Z.Y."/>
            <person name="Wang Y.Z."/>
            <person name="Im W.T."/>
            <person name="Wang S.Y."/>
            <person name="Zhao G.P."/>
            <person name="Zheng H.J."/>
            <person name="Quan Z.X."/>
        </authorList>
    </citation>
    <scope>NUCLEOTIDE SEQUENCE [LARGE SCALE GENOMIC DNA]</scope>
    <source>
        <strain evidence="9">Gsoil 348</strain>
    </source>
</reference>
<dbReference type="InterPro" id="IPR014729">
    <property type="entry name" value="Rossmann-like_a/b/a_fold"/>
</dbReference>
<keyword evidence="3 6" id="KW-0547">Nucleotide-binding</keyword>
<evidence type="ECO:0000256" key="7">
    <source>
        <dbReference type="RuleBase" id="RU003812"/>
    </source>
</evidence>
<evidence type="ECO:0000256" key="5">
    <source>
        <dbReference type="ARBA" id="ARBA00023027"/>
    </source>
</evidence>
<evidence type="ECO:0000256" key="3">
    <source>
        <dbReference type="ARBA" id="ARBA00022741"/>
    </source>
</evidence>
<dbReference type="EC" id="6.3.1.5" evidence="7"/>
<dbReference type="UniPathway" id="UPA00253"/>
<evidence type="ECO:0000259" key="8">
    <source>
        <dbReference type="Pfam" id="PF02540"/>
    </source>
</evidence>
<name>A0A068NW99_FIMGI</name>
<organism evidence="9 10">
    <name type="scientific">Fimbriimonas ginsengisoli Gsoil 348</name>
    <dbReference type="NCBI Taxonomy" id="661478"/>
    <lineage>
        <taxon>Bacteria</taxon>
        <taxon>Bacillati</taxon>
        <taxon>Armatimonadota</taxon>
        <taxon>Fimbriimonadia</taxon>
        <taxon>Fimbriimonadales</taxon>
        <taxon>Fimbriimonadaceae</taxon>
        <taxon>Fimbriimonas</taxon>
    </lineage>
</organism>
<feature type="domain" description="NAD/GMP synthase" evidence="8">
    <location>
        <begin position="30"/>
        <end position="267"/>
    </location>
</feature>
<evidence type="ECO:0000313" key="10">
    <source>
        <dbReference type="Proteomes" id="UP000027982"/>
    </source>
</evidence>
<dbReference type="GO" id="GO:0005737">
    <property type="term" value="C:cytoplasm"/>
    <property type="evidence" value="ECO:0007669"/>
    <property type="project" value="InterPro"/>
</dbReference>
<dbReference type="GO" id="GO:0003952">
    <property type="term" value="F:NAD+ synthase (glutamine-hydrolyzing) activity"/>
    <property type="evidence" value="ECO:0007669"/>
    <property type="project" value="InterPro"/>
</dbReference>
<keyword evidence="2 6" id="KW-0436">Ligase</keyword>
<dbReference type="NCBIfam" id="TIGR00552">
    <property type="entry name" value="nadE"/>
    <property type="match status" value="1"/>
</dbReference>
<dbReference type="GO" id="GO:0004359">
    <property type="term" value="F:glutaminase activity"/>
    <property type="evidence" value="ECO:0007669"/>
    <property type="project" value="InterPro"/>
</dbReference>
<dbReference type="Proteomes" id="UP000027982">
    <property type="component" value="Chromosome"/>
</dbReference>
<proteinExistence type="inferred from homology"/>
<dbReference type="HOGENOM" id="CLU_059327_1_1_0"/>
<dbReference type="InterPro" id="IPR003694">
    <property type="entry name" value="NAD_synthase"/>
</dbReference>
<comment type="pathway">
    <text evidence="1">Cofactor biosynthesis; NAD(+) biosynthesis.</text>
</comment>
<dbReference type="RefSeq" id="WP_025228487.1">
    <property type="nucleotide sequence ID" value="NZ_CP007139.1"/>
</dbReference>
<dbReference type="OrthoDB" id="9803818at2"/>
<dbReference type="STRING" id="661478.OP10G_4254"/>
<dbReference type="PANTHER" id="PTHR23090:SF9">
    <property type="entry name" value="GLUTAMINE-DEPENDENT NAD(+) SYNTHETASE"/>
    <property type="match status" value="1"/>
</dbReference>
<dbReference type="InterPro" id="IPR022310">
    <property type="entry name" value="NAD/GMP_synthase"/>
</dbReference>
<dbReference type="CDD" id="cd00553">
    <property type="entry name" value="NAD_synthase"/>
    <property type="match status" value="1"/>
</dbReference>
<dbReference type="GO" id="GO:0008795">
    <property type="term" value="F:NAD+ synthase activity"/>
    <property type="evidence" value="ECO:0007669"/>
    <property type="project" value="UniProtKB-EC"/>
</dbReference>
<accession>A0A068NW99</accession>
<dbReference type="eggNOG" id="COG0171">
    <property type="taxonomic scope" value="Bacteria"/>
</dbReference>
<keyword evidence="4 6" id="KW-0067">ATP-binding</keyword>
<dbReference type="KEGG" id="fgi:OP10G_4254"/>
<dbReference type="SUPFAM" id="SSF52402">
    <property type="entry name" value="Adenine nucleotide alpha hydrolases-like"/>
    <property type="match status" value="1"/>
</dbReference>
<keyword evidence="10" id="KW-1185">Reference proteome</keyword>
<dbReference type="Pfam" id="PF02540">
    <property type="entry name" value="NAD_synthase"/>
    <property type="match status" value="1"/>
</dbReference>
<evidence type="ECO:0000256" key="6">
    <source>
        <dbReference type="RuleBase" id="RU003811"/>
    </source>
</evidence>
<keyword evidence="5 6" id="KW-0520">NAD</keyword>
<evidence type="ECO:0000313" key="9">
    <source>
        <dbReference type="EMBL" id="AIE87622.1"/>
    </source>
</evidence>
<dbReference type="EMBL" id="CP007139">
    <property type="protein sequence ID" value="AIE87622.1"/>
    <property type="molecule type" value="Genomic_DNA"/>
</dbReference>
<dbReference type="AlphaFoldDB" id="A0A068NW99"/>
<protein>
    <recommendedName>
        <fullName evidence="7">NH(3)-dependent NAD(+) synthetase</fullName>
        <ecNumber evidence="7">6.3.1.5</ecNumber>
    </recommendedName>
</protein>
<comment type="catalytic activity">
    <reaction evidence="7">
        <text>deamido-NAD(+) + NH4(+) + ATP = AMP + diphosphate + NAD(+) + H(+)</text>
        <dbReference type="Rhea" id="RHEA:21188"/>
        <dbReference type="ChEBI" id="CHEBI:15378"/>
        <dbReference type="ChEBI" id="CHEBI:28938"/>
        <dbReference type="ChEBI" id="CHEBI:30616"/>
        <dbReference type="ChEBI" id="CHEBI:33019"/>
        <dbReference type="ChEBI" id="CHEBI:57540"/>
        <dbReference type="ChEBI" id="CHEBI:58437"/>
        <dbReference type="ChEBI" id="CHEBI:456215"/>
        <dbReference type="EC" id="6.3.1.5"/>
    </reaction>
</comment>
<dbReference type="GO" id="GO:0009435">
    <property type="term" value="P:NAD+ biosynthetic process"/>
    <property type="evidence" value="ECO:0007669"/>
    <property type="project" value="UniProtKB-UniPathway"/>
</dbReference>